<dbReference type="InterPro" id="IPR027980">
    <property type="entry name" value="RACo_C"/>
</dbReference>
<name>A0A2A2HDB9_9EURY</name>
<dbReference type="Gene3D" id="3.30.70.20">
    <property type="match status" value="1"/>
</dbReference>
<dbReference type="Pfam" id="PF17651">
    <property type="entry name" value="Raco_middle"/>
    <property type="match status" value="1"/>
</dbReference>
<dbReference type="InterPro" id="IPR043129">
    <property type="entry name" value="ATPase_NBD"/>
</dbReference>
<evidence type="ECO:0000313" key="2">
    <source>
        <dbReference type="EMBL" id="PAV07286.1"/>
    </source>
</evidence>
<dbReference type="OrthoDB" id="23478at2157"/>
<dbReference type="Gene3D" id="3.30.420.480">
    <property type="entry name" value="Domain of unknown function (DUF4445)"/>
    <property type="match status" value="1"/>
</dbReference>
<evidence type="ECO:0000259" key="1">
    <source>
        <dbReference type="PROSITE" id="PS51379"/>
    </source>
</evidence>
<dbReference type="AlphaFoldDB" id="A0A2A2HDB9"/>
<sequence>MAEEYAIAMDIGTSGIRAQALRIEDNSTIGTTVTLRHPIPGANVMDHLHFAVNVGREEAHELLMEAVNKVVDQLGVDKEKIVRFAVCGNPIQLSLFQNIEIRDLAYWGTNAMERLQIEPPKRNAQIVKPGDIDLEINKDAEVYIPPSIKHEIGADALAMLVKSDVVNKEGIYLVSDFGTNAEIALVIDGEIYSCSAAAGPAMEGQAIECGMLASPGAICDVKAEDEEDWINEVLDDDLIVQQGDLVDITDGTIVEESESETKAKGITGTGVISAYAVGTEQGVISIPDIKTENNKINLQDGIYLSEKDMTEIGKALGAFRAAHITLCVEADIELEDIDAVYMAGASGFYVDPNKSLMVGQIPACSFDIYQIGNTSLAMARDIVENPDLLDELQVVADGMRGNHITLATSEIFEKIYGLELAVCEQNMPMWKYDEWLEMYGYGNIPEVEEDPEIHRLFDSDIPDLGENGLSIIEEVGTKLTAEFEGCTSCQICADECPEKALKIENQVATIRSDLCDGSACLRCVRICPRKVFDYDKLLYIEGIDTKTL</sequence>
<accession>A0A2A2HDB9</accession>
<evidence type="ECO:0000313" key="5">
    <source>
        <dbReference type="Proteomes" id="UP000246004"/>
    </source>
</evidence>
<dbReference type="EMBL" id="LWMS01000003">
    <property type="protein sequence ID" value="PWL08978.1"/>
    <property type="molecule type" value="Genomic_DNA"/>
</dbReference>
<protein>
    <submittedName>
        <fullName evidence="2 3">Ferredoxin</fullName>
    </submittedName>
</protein>
<dbReference type="NCBIfam" id="TIGR04270">
    <property type="entry name" value="Rama_corrin_act"/>
    <property type="match status" value="1"/>
</dbReference>
<reference evidence="2 4" key="2">
    <citation type="journal article" date="2017" name="BMC Genomics">
        <title>Genomic analysis of methanogenic archaea reveals a shift towards energy conservation.</title>
        <authorList>
            <person name="Gilmore S.P."/>
            <person name="Henske J.K."/>
            <person name="Sexton J.A."/>
            <person name="Solomon K.V."/>
            <person name="Seppala S."/>
            <person name="Yoo J.I."/>
            <person name="Huyett L.M."/>
            <person name="Pressman A."/>
            <person name="Cogan J.Z."/>
            <person name="Kivenson V."/>
            <person name="Peng X."/>
            <person name="Tan Y."/>
            <person name="Valentine D.L."/>
            <person name="O'Malley M.A."/>
        </authorList>
    </citation>
    <scope>NUCLEOTIDE SEQUENCE [LARGE SCALE GENOMIC DNA]</scope>
    <source>
        <strain evidence="2 4">1R-7</strain>
    </source>
</reference>
<dbReference type="SUPFAM" id="SSF54862">
    <property type="entry name" value="4Fe-4S ferredoxins"/>
    <property type="match status" value="1"/>
</dbReference>
<feature type="domain" description="4Fe-4S ferredoxin-type" evidence="1">
    <location>
        <begin position="477"/>
        <end position="506"/>
    </location>
</feature>
<dbReference type="GO" id="GO:0016491">
    <property type="term" value="F:oxidoreductase activity"/>
    <property type="evidence" value="ECO:0007669"/>
    <property type="project" value="UniProtKB-ARBA"/>
</dbReference>
<dbReference type="RefSeq" id="WP_095608655.1">
    <property type="nucleotide sequence ID" value="NZ_CAUHCB010000002.1"/>
</dbReference>
<dbReference type="Proteomes" id="UP000246004">
    <property type="component" value="Unassembled WGS sequence"/>
</dbReference>
<dbReference type="InterPro" id="IPR041414">
    <property type="entry name" value="Raco-like_middle"/>
</dbReference>
<dbReference type="Proteomes" id="UP000217528">
    <property type="component" value="Unassembled WGS sequence"/>
</dbReference>
<feature type="domain" description="4Fe-4S ferredoxin-type" evidence="1">
    <location>
        <begin position="508"/>
        <end position="537"/>
    </location>
</feature>
<dbReference type="Pfam" id="PF14574">
    <property type="entry name" value="RACo_C_ter"/>
    <property type="match status" value="1"/>
</dbReference>
<gene>
    <name evidence="2" type="ORF">ASJ82_00105</name>
    <name evidence="3" type="ORF">MSCUN_01200</name>
</gene>
<proteinExistence type="predicted"/>
<dbReference type="PROSITE" id="PS51379">
    <property type="entry name" value="4FE4S_FER_2"/>
    <property type="match status" value="2"/>
</dbReference>
<dbReference type="InterPro" id="IPR052911">
    <property type="entry name" value="Corrinoid_activation_enz"/>
</dbReference>
<dbReference type="InterPro" id="IPR017900">
    <property type="entry name" value="4Fe4S_Fe_S_CS"/>
</dbReference>
<comment type="caution">
    <text evidence="2">The sequence shown here is derived from an EMBL/GenBank/DDBJ whole genome shotgun (WGS) entry which is preliminary data.</text>
</comment>
<keyword evidence="4" id="KW-1185">Reference proteome</keyword>
<reference evidence="3 5" key="1">
    <citation type="submission" date="2016-04" db="EMBL/GenBank/DDBJ databases">
        <title>Genome sequence of Methanosphaera cuniculi DSM 4103.</title>
        <authorList>
            <person name="Poehlein A."/>
            <person name="Seedorf H."/>
            <person name="Daniel R."/>
        </authorList>
    </citation>
    <scope>NUCLEOTIDE SEQUENCE [LARGE SCALE GENOMIC DNA]</scope>
    <source>
        <strain evidence="3 5">DSM 4103</strain>
    </source>
</reference>
<dbReference type="InterPro" id="IPR026339">
    <property type="entry name" value="RamA_corrin_act"/>
</dbReference>
<dbReference type="PANTHER" id="PTHR42895">
    <property type="entry name" value="IRON-SULFUR CLUSTER-BINDING PROTEIN-RELATED"/>
    <property type="match status" value="1"/>
</dbReference>
<organism evidence="2 4">
    <name type="scientific">Methanosphaera cuniculi</name>
    <dbReference type="NCBI Taxonomy" id="1077256"/>
    <lineage>
        <taxon>Archaea</taxon>
        <taxon>Methanobacteriati</taxon>
        <taxon>Methanobacteriota</taxon>
        <taxon>Methanomada group</taxon>
        <taxon>Methanobacteria</taxon>
        <taxon>Methanobacteriales</taxon>
        <taxon>Methanobacteriaceae</taxon>
        <taxon>Methanosphaera</taxon>
    </lineage>
</organism>
<evidence type="ECO:0000313" key="4">
    <source>
        <dbReference type="Proteomes" id="UP000217528"/>
    </source>
</evidence>
<dbReference type="PROSITE" id="PS00198">
    <property type="entry name" value="4FE4S_FER_1"/>
    <property type="match status" value="1"/>
</dbReference>
<dbReference type="EMBL" id="LMVN01000019">
    <property type="protein sequence ID" value="PAV07286.1"/>
    <property type="molecule type" value="Genomic_DNA"/>
</dbReference>
<dbReference type="PANTHER" id="PTHR42895:SF2">
    <property type="entry name" value="IRON-SULFUR CLUSTER PROTEIN"/>
    <property type="match status" value="1"/>
</dbReference>
<dbReference type="InterPro" id="IPR017896">
    <property type="entry name" value="4Fe4S_Fe-S-bd"/>
</dbReference>
<evidence type="ECO:0000313" key="3">
    <source>
        <dbReference type="EMBL" id="PWL08978.1"/>
    </source>
</evidence>
<dbReference type="InterPro" id="IPR042259">
    <property type="entry name" value="Raco-like_middle_sf"/>
</dbReference>
<dbReference type="SUPFAM" id="SSF53067">
    <property type="entry name" value="Actin-like ATPase domain"/>
    <property type="match status" value="1"/>
</dbReference>